<evidence type="ECO:0000313" key="2">
    <source>
        <dbReference type="EMBL" id="OOX21833.1"/>
    </source>
</evidence>
<dbReference type="Proteomes" id="UP000191089">
    <property type="component" value="Unassembled WGS sequence"/>
</dbReference>
<dbReference type="EMBL" id="LOKQ01000024">
    <property type="protein sequence ID" value="OOX21833.1"/>
    <property type="molecule type" value="Genomic_DNA"/>
</dbReference>
<accession>A0ABX3MG55</accession>
<organism evidence="2 3">
    <name type="scientific">Xanthomonas axonopodis pv. cajani</name>
    <dbReference type="NCBI Taxonomy" id="487827"/>
    <lineage>
        <taxon>Bacteria</taxon>
        <taxon>Pseudomonadati</taxon>
        <taxon>Pseudomonadota</taxon>
        <taxon>Gammaproteobacteria</taxon>
        <taxon>Lysobacterales</taxon>
        <taxon>Lysobacteraceae</taxon>
        <taxon>Xanthomonas</taxon>
    </lineage>
</organism>
<evidence type="ECO:0000313" key="3">
    <source>
        <dbReference type="Proteomes" id="UP000191089"/>
    </source>
</evidence>
<gene>
    <name evidence="2" type="ORF">Xcaj_02290</name>
</gene>
<sequence>MRAARLGLAPAKPAPRSIRSAPLTANASHLNVHNTL</sequence>
<comment type="caution">
    <text evidence="2">The sequence shown here is derived from an EMBL/GenBank/DDBJ whole genome shotgun (WGS) entry which is preliminary data.</text>
</comment>
<reference evidence="2 3" key="1">
    <citation type="submission" date="2015-12" db="EMBL/GenBank/DDBJ databases">
        <authorList>
            <person name="Bansal K."/>
            <person name="Midha S."/>
            <person name="Patil P.B."/>
        </authorList>
    </citation>
    <scope>NUCLEOTIDE SEQUENCE [LARGE SCALE GENOMIC DNA]</scope>
    <source>
        <strain evidence="2 3">LMG558</strain>
    </source>
</reference>
<evidence type="ECO:0000256" key="1">
    <source>
        <dbReference type="SAM" id="MobiDB-lite"/>
    </source>
</evidence>
<proteinExistence type="predicted"/>
<protein>
    <submittedName>
        <fullName evidence="2">Uncharacterized protein</fullName>
    </submittedName>
</protein>
<keyword evidence="3" id="KW-1185">Reference proteome</keyword>
<name>A0ABX3MG55_9XANT</name>
<feature type="region of interest" description="Disordered" evidence="1">
    <location>
        <begin position="1"/>
        <end position="22"/>
    </location>
</feature>